<evidence type="ECO:0000313" key="5">
    <source>
        <dbReference type="Proteomes" id="UP000244069"/>
    </source>
</evidence>
<dbReference type="GO" id="GO:0005524">
    <property type="term" value="F:ATP binding"/>
    <property type="evidence" value="ECO:0007669"/>
    <property type="project" value="UniProtKB-KW"/>
</dbReference>
<evidence type="ECO:0000256" key="1">
    <source>
        <dbReference type="ARBA" id="ARBA00022741"/>
    </source>
</evidence>
<protein>
    <submittedName>
        <fullName evidence="4">Monosaccharide ABC transporter ATP-binding protein (CUT2 family)</fullName>
    </submittedName>
</protein>
<dbReference type="PROSITE" id="PS50893">
    <property type="entry name" value="ABC_TRANSPORTER_2"/>
    <property type="match status" value="1"/>
</dbReference>
<gene>
    <name evidence="4" type="ORF">C8N44_11776</name>
</gene>
<feature type="domain" description="ABC transporter" evidence="3">
    <location>
        <begin position="20"/>
        <end position="260"/>
    </location>
</feature>
<proteinExistence type="predicted"/>
<keyword evidence="5" id="KW-1185">Reference proteome</keyword>
<dbReference type="RefSeq" id="WP_107977393.1">
    <property type="nucleotide sequence ID" value="NZ_BMEZ01000018.1"/>
</dbReference>
<dbReference type="OrthoDB" id="9805029at2"/>
<keyword evidence="1" id="KW-0547">Nucleotide-binding</keyword>
<dbReference type="InterPro" id="IPR027417">
    <property type="entry name" value="P-loop_NTPase"/>
</dbReference>
<dbReference type="SUPFAM" id="SSF52540">
    <property type="entry name" value="P-loop containing nucleoside triphosphate hydrolases"/>
    <property type="match status" value="1"/>
</dbReference>
<accession>A0A2T6AR60</accession>
<dbReference type="SMART" id="SM00382">
    <property type="entry name" value="AAA"/>
    <property type="match status" value="1"/>
</dbReference>
<dbReference type="InterPro" id="IPR003593">
    <property type="entry name" value="AAA+_ATPase"/>
</dbReference>
<dbReference type="AlphaFoldDB" id="A0A2T6AR60"/>
<dbReference type="PANTHER" id="PTHR43790">
    <property type="entry name" value="CARBOHYDRATE TRANSPORT ATP-BINDING PROTEIN MG119-RELATED"/>
    <property type="match status" value="1"/>
</dbReference>
<sequence>MADDTRFHHGSVPADARPIIHMEDITKHFGNVIALNGVTFDVTPGECHCLLGDNGAGKSTFIKTMSGVHKPNSGQIFFEGKPLSFDSPREAMEAGIATVFQDLAMIPLMSVTRNFFMGREPTKGKGLTRRFDIDRANEITMEEMRRMGINLRAPDQAVGTLSGGERQTVAIARAVYFGAKVLILDEPTSALGVRQTSNVLSTIDRVRKQGVGVVFISHNVRHAMAVGDRFTVLNRGQTLGTAVRDEITATELQDLMAGGQELAQLEGSLGGTV</sequence>
<comment type="caution">
    <text evidence="4">The sequence shown here is derived from an EMBL/GenBank/DDBJ whole genome shotgun (WGS) entry which is preliminary data.</text>
</comment>
<dbReference type="InterPro" id="IPR003439">
    <property type="entry name" value="ABC_transporter-like_ATP-bd"/>
</dbReference>
<dbReference type="Gene3D" id="3.40.50.300">
    <property type="entry name" value="P-loop containing nucleotide triphosphate hydrolases"/>
    <property type="match status" value="1"/>
</dbReference>
<evidence type="ECO:0000313" key="4">
    <source>
        <dbReference type="EMBL" id="PTX46292.1"/>
    </source>
</evidence>
<reference evidence="4 5" key="1">
    <citation type="submission" date="2018-04" db="EMBL/GenBank/DDBJ databases">
        <title>Genomic Encyclopedia of Archaeal and Bacterial Type Strains, Phase II (KMG-II): from individual species to whole genera.</title>
        <authorList>
            <person name="Goeker M."/>
        </authorList>
    </citation>
    <scope>NUCLEOTIDE SEQUENCE [LARGE SCALE GENOMIC DNA]</scope>
    <source>
        <strain evidence="4 5">DSM 29329</strain>
    </source>
</reference>
<keyword evidence="2 4" id="KW-0067">ATP-binding</keyword>
<dbReference type="Pfam" id="PF00005">
    <property type="entry name" value="ABC_tran"/>
    <property type="match status" value="1"/>
</dbReference>
<dbReference type="PANTHER" id="PTHR43790:SF8">
    <property type="entry name" value="SUGAR ABC TRANSPORTER ATP-BINDING PROTEIN"/>
    <property type="match status" value="1"/>
</dbReference>
<dbReference type="InterPro" id="IPR050107">
    <property type="entry name" value="ABC_carbohydrate_import_ATPase"/>
</dbReference>
<name>A0A2T6AR60_9RHOB</name>
<dbReference type="EMBL" id="QBKN01000017">
    <property type="protein sequence ID" value="PTX46292.1"/>
    <property type="molecule type" value="Genomic_DNA"/>
</dbReference>
<dbReference type="CDD" id="cd03216">
    <property type="entry name" value="ABC_Carb_Monos_I"/>
    <property type="match status" value="1"/>
</dbReference>
<organism evidence="4 5">
    <name type="scientific">Allosediminivita pacifica</name>
    <dbReference type="NCBI Taxonomy" id="1267769"/>
    <lineage>
        <taxon>Bacteria</taxon>
        <taxon>Pseudomonadati</taxon>
        <taxon>Pseudomonadota</taxon>
        <taxon>Alphaproteobacteria</taxon>
        <taxon>Rhodobacterales</taxon>
        <taxon>Paracoccaceae</taxon>
        <taxon>Allosediminivita</taxon>
    </lineage>
</organism>
<evidence type="ECO:0000259" key="3">
    <source>
        <dbReference type="PROSITE" id="PS50893"/>
    </source>
</evidence>
<dbReference type="Proteomes" id="UP000244069">
    <property type="component" value="Unassembled WGS sequence"/>
</dbReference>
<evidence type="ECO:0000256" key="2">
    <source>
        <dbReference type="ARBA" id="ARBA00022840"/>
    </source>
</evidence>
<dbReference type="GO" id="GO:0016887">
    <property type="term" value="F:ATP hydrolysis activity"/>
    <property type="evidence" value="ECO:0007669"/>
    <property type="project" value="InterPro"/>
</dbReference>